<evidence type="ECO:0000313" key="2">
    <source>
        <dbReference type="Proteomes" id="UP000430692"/>
    </source>
</evidence>
<dbReference type="InterPro" id="IPR011008">
    <property type="entry name" value="Dimeric_a/b-barrel"/>
</dbReference>
<dbReference type="Gene3D" id="3.30.70.100">
    <property type="match status" value="1"/>
</dbReference>
<name>A0A6I4VPE9_9BACL</name>
<dbReference type="RefSeq" id="WP_160800765.1">
    <property type="nucleotide sequence ID" value="NZ_WUUL01000003.1"/>
</dbReference>
<keyword evidence="2" id="KW-1185">Reference proteome</keyword>
<dbReference type="Proteomes" id="UP000430692">
    <property type="component" value="Unassembled WGS sequence"/>
</dbReference>
<proteinExistence type="predicted"/>
<gene>
    <name evidence="1" type="ORF">GSM42_06690</name>
</gene>
<comment type="caution">
    <text evidence="1">The sequence shown here is derived from an EMBL/GenBank/DDBJ whole genome shotgun (WGS) entry which is preliminary data.</text>
</comment>
<dbReference type="SUPFAM" id="SSF54909">
    <property type="entry name" value="Dimeric alpha+beta barrel"/>
    <property type="match status" value="1"/>
</dbReference>
<protein>
    <submittedName>
        <fullName evidence="1">Uncharacterized protein</fullName>
    </submittedName>
</protein>
<sequence>MYKTVGIYKNITDSKEFEKYYIEAIFPKMITFPGVVKMKITNLIDNTRKISPGMEGIQFIIETHYESIQDLRKIVDTEEGQDIVKTILGNQHAECGRYIGESKSFLSKEMQNKPTGSR</sequence>
<accession>A0A6I4VPE9</accession>
<evidence type="ECO:0000313" key="1">
    <source>
        <dbReference type="EMBL" id="MXQ53419.1"/>
    </source>
</evidence>
<organism evidence="1 2">
    <name type="scientific">Shimazuella alba</name>
    <dbReference type="NCBI Taxonomy" id="2690964"/>
    <lineage>
        <taxon>Bacteria</taxon>
        <taxon>Bacillati</taxon>
        <taxon>Bacillota</taxon>
        <taxon>Bacilli</taxon>
        <taxon>Bacillales</taxon>
        <taxon>Thermoactinomycetaceae</taxon>
        <taxon>Shimazuella</taxon>
    </lineage>
</organism>
<dbReference type="AlphaFoldDB" id="A0A6I4VPE9"/>
<dbReference type="EMBL" id="WUUL01000003">
    <property type="protein sequence ID" value="MXQ53419.1"/>
    <property type="molecule type" value="Genomic_DNA"/>
</dbReference>
<reference evidence="1 2" key="1">
    <citation type="submission" date="2019-12" db="EMBL/GenBank/DDBJ databases">
        <title>Whole-genome analyses of novel actinobacteria.</title>
        <authorList>
            <person name="Sahin N."/>
            <person name="Saygin H."/>
        </authorList>
    </citation>
    <scope>NUCLEOTIDE SEQUENCE [LARGE SCALE GENOMIC DNA]</scope>
    <source>
        <strain evidence="1 2">KC615</strain>
    </source>
</reference>